<name>A0A286IDQ8_9HYPH</name>
<dbReference type="EMBL" id="OCPC01000004">
    <property type="protein sequence ID" value="SOE18201.1"/>
    <property type="molecule type" value="Genomic_DNA"/>
</dbReference>
<keyword evidence="3" id="KW-1185">Reference proteome</keyword>
<reference evidence="3" key="1">
    <citation type="submission" date="2017-08" db="EMBL/GenBank/DDBJ databases">
        <authorList>
            <person name="Varghese N."/>
            <person name="Submissions S."/>
        </authorList>
    </citation>
    <scope>NUCLEOTIDE SEQUENCE [LARGE SCALE GENOMIC DNA]</scope>
    <source>
        <strain evidence="3">KCTC 23107</strain>
    </source>
</reference>
<evidence type="ECO:0000256" key="1">
    <source>
        <dbReference type="SAM" id="MobiDB-lite"/>
    </source>
</evidence>
<dbReference type="AlphaFoldDB" id="A0A286IDQ8"/>
<gene>
    <name evidence="2" type="ORF">SAMN05877838_3119</name>
</gene>
<evidence type="ECO:0008006" key="4">
    <source>
        <dbReference type="Google" id="ProtNLM"/>
    </source>
</evidence>
<accession>A0A286IDQ8</accession>
<dbReference type="RefSeq" id="WP_097108654.1">
    <property type="nucleotide sequence ID" value="NZ_OCPC01000004.1"/>
</dbReference>
<evidence type="ECO:0000313" key="3">
    <source>
        <dbReference type="Proteomes" id="UP000219465"/>
    </source>
</evidence>
<protein>
    <recommendedName>
        <fullName evidence="4">Flagellar FliL protein</fullName>
    </recommendedName>
</protein>
<feature type="region of interest" description="Disordered" evidence="1">
    <location>
        <begin position="154"/>
        <end position="178"/>
    </location>
</feature>
<organism evidence="2 3">
    <name type="scientific">Hoeflea halophila</name>
    <dbReference type="NCBI Taxonomy" id="714899"/>
    <lineage>
        <taxon>Bacteria</taxon>
        <taxon>Pseudomonadati</taxon>
        <taxon>Pseudomonadota</taxon>
        <taxon>Alphaproteobacteria</taxon>
        <taxon>Hyphomicrobiales</taxon>
        <taxon>Rhizobiaceae</taxon>
        <taxon>Hoeflea</taxon>
    </lineage>
</organism>
<dbReference type="Proteomes" id="UP000219465">
    <property type="component" value="Unassembled WGS sequence"/>
</dbReference>
<feature type="compositionally biased region" description="Low complexity" evidence="1">
    <location>
        <begin position="163"/>
        <end position="178"/>
    </location>
</feature>
<dbReference type="OrthoDB" id="7847400at2"/>
<proteinExistence type="predicted"/>
<evidence type="ECO:0000313" key="2">
    <source>
        <dbReference type="EMBL" id="SOE18201.1"/>
    </source>
</evidence>
<sequence length="178" mass="19436">MIKTLAIGVWICAVALGSVYFSVQLSNKEESAEQEPAAMLGGLETIRGEVASIPVISNGAVQGYFLTRLSYTVDPLKIEKLSVPINDLITDALYTALVGEPVIDFPDVDVFDLEAFKTHIRQTLNERVGEEFFHDVIVEQIDFLSKEDIRSNVQQGRSLKNNPTVSTPSQAAAPAPSQ</sequence>